<comment type="caution">
    <text evidence="1">The sequence shown here is derived from an EMBL/GenBank/DDBJ whole genome shotgun (WGS) entry which is preliminary data.</text>
</comment>
<evidence type="ECO:0000313" key="1">
    <source>
        <dbReference type="EMBL" id="EJX00954.1"/>
    </source>
</evidence>
<reference evidence="1" key="1">
    <citation type="journal article" date="2012" name="PLoS ONE">
        <title>Gene sets for utilization of primary and secondary nutrition supplies in the distal gut of endangered iberian lynx.</title>
        <authorList>
            <person name="Alcaide M."/>
            <person name="Messina E."/>
            <person name="Richter M."/>
            <person name="Bargiela R."/>
            <person name="Peplies J."/>
            <person name="Huws S.A."/>
            <person name="Newbold C.J."/>
            <person name="Golyshin P.N."/>
            <person name="Simon M.A."/>
            <person name="Lopez G."/>
            <person name="Yakimov M.M."/>
            <person name="Ferrer M."/>
        </authorList>
    </citation>
    <scope>NUCLEOTIDE SEQUENCE</scope>
</reference>
<feature type="non-terminal residue" evidence="1">
    <location>
        <position position="1"/>
    </location>
</feature>
<sequence>AFSSDAEPYGVIVKLFDDNYDTDKWIDEVLLGIHR</sequence>
<organism evidence="1">
    <name type="scientific">gut metagenome</name>
    <dbReference type="NCBI Taxonomy" id="749906"/>
    <lineage>
        <taxon>unclassified sequences</taxon>
        <taxon>metagenomes</taxon>
        <taxon>organismal metagenomes</taxon>
    </lineage>
</organism>
<protein>
    <submittedName>
        <fullName evidence="1">Uncharacterized protein</fullName>
    </submittedName>
</protein>
<dbReference type="EMBL" id="AMCI01003158">
    <property type="protein sequence ID" value="EJX00954.1"/>
    <property type="molecule type" value="Genomic_DNA"/>
</dbReference>
<gene>
    <name evidence="1" type="ORF">EVA_10939</name>
</gene>
<dbReference type="AlphaFoldDB" id="J9G282"/>
<name>J9G282_9ZZZZ</name>
<proteinExistence type="predicted"/>
<accession>J9G282</accession>